<dbReference type="KEGG" id="psin:CAK95_14395"/>
<keyword evidence="2" id="KW-1185">Reference proteome</keyword>
<protein>
    <submittedName>
        <fullName evidence="1">Uncharacterized protein</fullName>
    </submittedName>
</protein>
<name>A0A1W6ZRX1_9HYPH</name>
<gene>
    <name evidence="1" type="ORF">CAK95_14395</name>
</gene>
<organism evidence="1 2">
    <name type="scientific">Pseudorhodoplanes sinuspersici</name>
    <dbReference type="NCBI Taxonomy" id="1235591"/>
    <lineage>
        <taxon>Bacteria</taxon>
        <taxon>Pseudomonadati</taxon>
        <taxon>Pseudomonadota</taxon>
        <taxon>Alphaproteobacteria</taxon>
        <taxon>Hyphomicrobiales</taxon>
        <taxon>Pseudorhodoplanes</taxon>
    </lineage>
</organism>
<reference evidence="1 2" key="1">
    <citation type="submission" date="2017-05" db="EMBL/GenBank/DDBJ databases">
        <title>Full genome sequence of Pseudorhodoplanes sinuspersici.</title>
        <authorList>
            <person name="Dastgheib S.M.M."/>
            <person name="Shavandi M."/>
            <person name="Tirandaz H."/>
        </authorList>
    </citation>
    <scope>NUCLEOTIDE SEQUENCE [LARGE SCALE GENOMIC DNA]</scope>
    <source>
        <strain evidence="1 2">RIPI110</strain>
    </source>
</reference>
<dbReference type="EMBL" id="CP021112">
    <property type="protein sequence ID" value="ARQ00137.1"/>
    <property type="molecule type" value="Genomic_DNA"/>
</dbReference>
<dbReference type="Proteomes" id="UP000194137">
    <property type="component" value="Chromosome"/>
</dbReference>
<evidence type="ECO:0000313" key="1">
    <source>
        <dbReference type="EMBL" id="ARQ00137.1"/>
    </source>
</evidence>
<dbReference type="AlphaFoldDB" id="A0A1W6ZRX1"/>
<sequence>MHHAPRTRRSEGEISELLNEALKKTVVCRGVPFGPIIQRDTPGDGTAHLQDNPSGSCQRAFIAIRSQLQSGISIAPFEKGYY</sequence>
<evidence type="ECO:0000313" key="2">
    <source>
        <dbReference type="Proteomes" id="UP000194137"/>
    </source>
</evidence>
<accession>A0A1W6ZRX1</accession>
<proteinExistence type="predicted"/>